<protein>
    <submittedName>
        <fullName evidence="2">Uncharacterized protein</fullName>
    </submittedName>
</protein>
<proteinExistence type="predicted"/>
<name>A0A914YWF1_9BILA</name>
<evidence type="ECO:0000313" key="2">
    <source>
        <dbReference type="WBParaSite" id="PSU_v2.g4437.t1"/>
    </source>
</evidence>
<reference evidence="2" key="1">
    <citation type="submission" date="2022-11" db="UniProtKB">
        <authorList>
            <consortium name="WormBaseParasite"/>
        </authorList>
    </citation>
    <scope>IDENTIFICATION</scope>
</reference>
<dbReference type="Proteomes" id="UP000887577">
    <property type="component" value="Unplaced"/>
</dbReference>
<evidence type="ECO:0000313" key="1">
    <source>
        <dbReference type="Proteomes" id="UP000887577"/>
    </source>
</evidence>
<accession>A0A914YWF1</accession>
<dbReference type="WBParaSite" id="PSU_v2.g4437.t1">
    <property type="protein sequence ID" value="PSU_v2.g4437.t1"/>
    <property type="gene ID" value="PSU_v2.g4437"/>
</dbReference>
<organism evidence="1 2">
    <name type="scientific">Panagrolaimus superbus</name>
    <dbReference type="NCBI Taxonomy" id="310955"/>
    <lineage>
        <taxon>Eukaryota</taxon>
        <taxon>Metazoa</taxon>
        <taxon>Ecdysozoa</taxon>
        <taxon>Nematoda</taxon>
        <taxon>Chromadorea</taxon>
        <taxon>Rhabditida</taxon>
        <taxon>Tylenchina</taxon>
        <taxon>Panagrolaimomorpha</taxon>
        <taxon>Panagrolaimoidea</taxon>
        <taxon>Panagrolaimidae</taxon>
        <taxon>Panagrolaimus</taxon>
    </lineage>
</organism>
<sequence length="118" mass="13842">MIPDVKTCLFCFEGDISMINASTMKNICKLKNLQNLESFALANLPEIFNVEDLSKFIKDRVNTKIQFSFNENISDEYKIQLDKLIDIVIKTELINCRLCYPGQNEVKNQILNNRYYRH</sequence>
<keyword evidence="1" id="KW-1185">Reference proteome</keyword>
<dbReference type="AlphaFoldDB" id="A0A914YWF1"/>